<dbReference type="PANTHER" id="PTHR10073:SF47">
    <property type="entry name" value="DNA MISMATCH REPAIR PROTEIN MLH3"/>
    <property type="match status" value="1"/>
</dbReference>
<dbReference type="PANTHER" id="PTHR10073">
    <property type="entry name" value="DNA MISMATCH REPAIR PROTEIN MLH, PMS, MUTL"/>
    <property type="match status" value="1"/>
</dbReference>
<protein>
    <submittedName>
        <fullName evidence="1">MUTL protein, putative isoform 3</fullName>
    </submittedName>
</protein>
<dbReference type="Proteomes" id="UP000436088">
    <property type="component" value="Unassembled WGS sequence"/>
</dbReference>
<dbReference type="InterPro" id="IPR038973">
    <property type="entry name" value="MutL/Mlh/Pms-like"/>
</dbReference>
<dbReference type="GO" id="GO:0016887">
    <property type="term" value="F:ATP hydrolysis activity"/>
    <property type="evidence" value="ECO:0007669"/>
    <property type="project" value="InterPro"/>
</dbReference>
<proteinExistence type="predicted"/>
<dbReference type="GO" id="GO:0006298">
    <property type="term" value="P:mismatch repair"/>
    <property type="evidence" value="ECO:0007669"/>
    <property type="project" value="InterPro"/>
</dbReference>
<evidence type="ECO:0000313" key="2">
    <source>
        <dbReference type="Proteomes" id="UP000436088"/>
    </source>
</evidence>
<organism evidence="1 2">
    <name type="scientific">Hibiscus syriacus</name>
    <name type="common">Rose of Sharon</name>
    <dbReference type="NCBI Taxonomy" id="106335"/>
    <lineage>
        <taxon>Eukaryota</taxon>
        <taxon>Viridiplantae</taxon>
        <taxon>Streptophyta</taxon>
        <taxon>Embryophyta</taxon>
        <taxon>Tracheophyta</taxon>
        <taxon>Spermatophyta</taxon>
        <taxon>Magnoliopsida</taxon>
        <taxon>eudicotyledons</taxon>
        <taxon>Gunneridae</taxon>
        <taxon>Pentapetalae</taxon>
        <taxon>rosids</taxon>
        <taxon>malvids</taxon>
        <taxon>Malvales</taxon>
        <taxon>Malvaceae</taxon>
        <taxon>Malvoideae</taxon>
        <taxon>Hibiscus</taxon>
    </lineage>
</organism>
<keyword evidence="2" id="KW-1185">Reference proteome</keyword>
<accession>A0A6A3ARG4</accession>
<dbReference type="GO" id="GO:0032300">
    <property type="term" value="C:mismatch repair complex"/>
    <property type="evidence" value="ECO:0007669"/>
    <property type="project" value="InterPro"/>
</dbReference>
<dbReference type="EMBL" id="VEPZ02000966">
    <property type="protein sequence ID" value="KAE8707174.1"/>
    <property type="molecule type" value="Genomic_DNA"/>
</dbReference>
<dbReference type="AlphaFoldDB" id="A0A6A3ARG4"/>
<evidence type="ECO:0000313" key="1">
    <source>
        <dbReference type="EMBL" id="KAE8707174.1"/>
    </source>
</evidence>
<name>A0A6A3ARG4_HIBSY</name>
<comment type="caution">
    <text evidence="1">The sequence shown here is derived from an EMBL/GenBank/DDBJ whole genome shotgun (WGS) entry which is preliminary data.</text>
</comment>
<dbReference type="GO" id="GO:0140664">
    <property type="term" value="F:ATP-dependent DNA damage sensor activity"/>
    <property type="evidence" value="ECO:0007669"/>
    <property type="project" value="InterPro"/>
</dbReference>
<sequence length="627" mass="70744">MPFEKNNGNKPFKNQQSETKFSHWTDYSFQSWSDSLSKEAFIVNQRSDWHLWSSDNNFVSEDYFLENGFVASGRPNCLMYNNISSKLCNEFLKVESYVTDETARSGFPFDNREHCNGSQFRKNISKPLLQRCSSQRNWPLDKEMIEIDYGVESPIGSFKKKKQGCSNASFSMLEVSGETYHPFSKALWQDGESCSQIYPKRTGGIPRDFDFLISSAKLFLSCGGDVSVEANDLQFGSVTLAENSASHHQSLNMGTSNLLMQFSYKNETSKESTSNEAHDPCTSLVIGDKKPPQQSSSVHNLYFEPSIGKNRSNMDNKPDTMFGTIVKKCEKIEDHCLEDPELVVVQVSTSNGNQDPEISATKWKNSFQQNTSNSKLYDTDNEDNLVDIASGFLYLAAESSIPKSISKKCLTDAKVRQQVDKKFIPIVARGTLAIIDQVLSGEGKSVTYLDTEKELVYLVSSCQRWDQLLHTYPEPIRQWGWICDFRTQDSRSFKKNLILIHPKPAVVKLLAVPCILGVNLSDVDLLEILHQVPCILGVNLSDVDLLEILHQLADTDVSSTMPPSVSRILNCKACRALLVNLEALHKQIAKMQVRGDEPRELWHGLYRQRVSLERASLWLRAADGITN</sequence>
<reference evidence="1" key="1">
    <citation type="submission" date="2019-09" db="EMBL/GenBank/DDBJ databases">
        <title>Draft genome information of white flower Hibiscus syriacus.</title>
        <authorList>
            <person name="Kim Y.-M."/>
        </authorList>
    </citation>
    <scope>NUCLEOTIDE SEQUENCE [LARGE SCALE GENOMIC DNA]</scope>
    <source>
        <strain evidence="1">YM2019G1</strain>
    </source>
</reference>
<gene>
    <name evidence="1" type="ORF">F3Y22_tig00110387pilonHSYRG01021</name>
</gene>